<sequence>MSHPAAPPRPSVLPRPGRCAVMGIVNVTEDSFSDGGRHLAPEAALAHARRLVSEGADLLDVGGESTRPGAIRVDRTDEAARVIPLVRALVEEEVTVSVDTMRASVAAEALDSGAALINDVSGGLADPGMLEVVADHGCPVVLMHWVSPDQYRAGAGGRADYGGDVVTSVRDHLARRADAAVSAGVDAGSIVVDPGLGFAKDAADNWALLHRLDVLIDLGFPVLVAASRKRFLGSLLADTAGVPRAVADRDPATAAVTALAAAAGAWAVRVHDVPPSADAVRVTAAWAAGGVEEG</sequence>
<comment type="catalytic activity">
    <reaction evidence="1">
        <text>(7,8-dihydropterin-6-yl)methyl diphosphate + 4-aminobenzoate = 7,8-dihydropteroate + diphosphate</text>
        <dbReference type="Rhea" id="RHEA:19949"/>
        <dbReference type="ChEBI" id="CHEBI:17836"/>
        <dbReference type="ChEBI" id="CHEBI:17839"/>
        <dbReference type="ChEBI" id="CHEBI:33019"/>
        <dbReference type="ChEBI" id="CHEBI:72950"/>
        <dbReference type="EC" id="2.5.1.15"/>
    </reaction>
</comment>
<organism evidence="12 13">
    <name type="scientific">Dietzia cercidiphylli</name>
    <dbReference type="NCBI Taxonomy" id="498199"/>
    <lineage>
        <taxon>Bacteria</taxon>
        <taxon>Bacillati</taxon>
        <taxon>Actinomycetota</taxon>
        <taxon>Actinomycetes</taxon>
        <taxon>Mycobacteriales</taxon>
        <taxon>Dietziaceae</taxon>
        <taxon>Dietzia</taxon>
    </lineage>
</organism>
<evidence type="ECO:0000256" key="3">
    <source>
        <dbReference type="ARBA" id="ARBA00004763"/>
    </source>
</evidence>
<dbReference type="PROSITE" id="PS00792">
    <property type="entry name" value="DHPS_1"/>
    <property type="match status" value="1"/>
</dbReference>
<dbReference type="PANTHER" id="PTHR20941">
    <property type="entry name" value="FOLATE SYNTHESIS PROTEINS"/>
    <property type="match status" value="1"/>
</dbReference>
<dbReference type="Proteomes" id="UP001500383">
    <property type="component" value="Unassembled WGS sequence"/>
</dbReference>
<evidence type="ECO:0000256" key="2">
    <source>
        <dbReference type="ARBA" id="ARBA00001946"/>
    </source>
</evidence>
<comment type="pathway">
    <text evidence="3 10">Cofactor biosynthesis; tetrahydrofolate biosynthesis; 7,8-dihydrofolate from 2-amino-4-hydroxy-6-hydroxymethyl-7,8-dihydropteridine diphosphate and 4-aminobenzoate: step 1/2.</text>
</comment>
<gene>
    <name evidence="12" type="primary">folP_1</name>
    <name evidence="12" type="ORF">GCM10009831_11760</name>
</gene>
<accession>A0ABN2IF44</accession>
<evidence type="ECO:0000256" key="4">
    <source>
        <dbReference type="ARBA" id="ARBA00009503"/>
    </source>
</evidence>
<dbReference type="Pfam" id="PF00809">
    <property type="entry name" value="Pterin_bind"/>
    <property type="match status" value="1"/>
</dbReference>
<comment type="similarity">
    <text evidence="4 10">Belongs to the DHPS family.</text>
</comment>
<dbReference type="PROSITE" id="PS00793">
    <property type="entry name" value="DHPS_2"/>
    <property type="match status" value="1"/>
</dbReference>
<evidence type="ECO:0000259" key="11">
    <source>
        <dbReference type="PROSITE" id="PS50972"/>
    </source>
</evidence>
<keyword evidence="8 10" id="KW-0460">Magnesium</keyword>
<dbReference type="Gene3D" id="3.20.20.20">
    <property type="entry name" value="Dihydropteroate synthase-like"/>
    <property type="match status" value="1"/>
</dbReference>
<evidence type="ECO:0000256" key="9">
    <source>
        <dbReference type="ARBA" id="ARBA00022909"/>
    </source>
</evidence>
<name>A0ABN2IF44_9ACTN</name>
<dbReference type="PROSITE" id="PS50972">
    <property type="entry name" value="PTERIN_BINDING"/>
    <property type="match status" value="1"/>
</dbReference>
<comment type="caution">
    <text evidence="12">The sequence shown here is derived from an EMBL/GenBank/DDBJ whole genome shotgun (WGS) entry which is preliminary data.</text>
</comment>
<dbReference type="InterPro" id="IPR045031">
    <property type="entry name" value="DHP_synth-like"/>
</dbReference>
<keyword evidence="9 10" id="KW-0289">Folate biosynthesis</keyword>
<comment type="cofactor">
    <cofactor evidence="2 10">
        <name>Mg(2+)</name>
        <dbReference type="ChEBI" id="CHEBI:18420"/>
    </cofactor>
</comment>
<evidence type="ECO:0000256" key="8">
    <source>
        <dbReference type="ARBA" id="ARBA00022842"/>
    </source>
</evidence>
<keyword evidence="7 10" id="KW-0479">Metal-binding</keyword>
<dbReference type="InterPro" id="IPR000489">
    <property type="entry name" value="Pterin-binding_dom"/>
</dbReference>
<dbReference type="CDD" id="cd00739">
    <property type="entry name" value="DHPS"/>
    <property type="match status" value="1"/>
</dbReference>
<reference evidence="12 13" key="1">
    <citation type="journal article" date="2019" name="Int. J. Syst. Evol. Microbiol.">
        <title>The Global Catalogue of Microorganisms (GCM) 10K type strain sequencing project: providing services to taxonomists for standard genome sequencing and annotation.</title>
        <authorList>
            <consortium name="The Broad Institute Genomics Platform"/>
            <consortium name="The Broad Institute Genome Sequencing Center for Infectious Disease"/>
            <person name="Wu L."/>
            <person name="Ma J."/>
        </authorList>
    </citation>
    <scope>NUCLEOTIDE SEQUENCE [LARGE SCALE GENOMIC DNA]</scope>
    <source>
        <strain evidence="12 13">JCM 16002</strain>
    </source>
</reference>
<dbReference type="EMBL" id="BAAAQG010000006">
    <property type="protein sequence ID" value="GAA1703865.1"/>
    <property type="molecule type" value="Genomic_DNA"/>
</dbReference>
<evidence type="ECO:0000313" key="12">
    <source>
        <dbReference type="EMBL" id="GAA1703865.1"/>
    </source>
</evidence>
<dbReference type="SUPFAM" id="SSF51717">
    <property type="entry name" value="Dihydropteroate synthetase-like"/>
    <property type="match status" value="1"/>
</dbReference>
<evidence type="ECO:0000256" key="10">
    <source>
        <dbReference type="RuleBase" id="RU361205"/>
    </source>
</evidence>
<evidence type="ECO:0000313" key="13">
    <source>
        <dbReference type="Proteomes" id="UP001500383"/>
    </source>
</evidence>
<evidence type="ECO:0000256" key="7">
    <source>
        <dbReference type="ARBA" id="ARBA00022723"/>
    </source>
</evidence>
<keyword evidence="13" id="KW-1185">Reference proteome</keyword>
<evidence type="ECO:0000256" key="6">
    <source>
        <dbReference type="ARBA" id="ARBA00022679"/>
    </source>
</evidence>
<dbReference type="PANTHER" id="PTHR20941:SF1">
    <property type="entry name" value="FOLIC ACID SYNTHESIS PROTEIN FOL1"/>
    <property type="match status" value="1"/>
</dbReference>
<feature type="domain" description="Pterin-binding" evidence="11">
    <location>
        <begin position="19"/>
        <end position="281"/>
    </location>
</feature>
<proteinExistence type="inferred from homology"/>
<comment type="function">
    <text evidence="10">Catalyzes the condensation of para-aminobenzoate (pABA) with 6-hydroxymethyl-7,8-dihydropterin diphosphate (DHPt-PP) to form 7,8-dihydropteroate (H2Pte), the immediate precursor of folate derivatives.</text>
</comment>
<evidence type="ECO:0000256" key="1">
    <source>
        <dbReference type="ARBA" id="ARBA00000012"/>
    </source>
</evidence>
<dbReference type="InterPro" id="IPR011005">
    <property type="entry name" value="Dihydropteroate_synth-like_sf"/>
</dbReference>
<keyword evidence="6 10" id="KW-0808">Transferase</keyword>
<dbReference type="EC" id="2.5.1.15" evidence="5 10"/>
<dbReference type="NCBIfam" id="TIGR01496">
    <property type="entry name" value="DHPS"/>
    <property type="match status" value="1"/>
</dbReference>
<evidence type="ECO:0000256" key="5">
    <source>
        <dbReference type="ARBA" id="ARBA00012458"/>
    </source>
</evidence>
<protein>
    <recommendedName>
        <fullName evidence="5 10">Dihydropteroate synthase</fullName>
        <shortName evidence="10">DHPS</shortName>
        <ecNumber evidence="5 10">2.5.1.15</ecNumber>
    </recommendedName>
    <alternativeName>
        <fullName evidence="10">Dihydropteroate pyrophosphorylase</fullName>
    </alternativeName>
</protein>
<dbReference type="InterPro" id="IPR006390">
    <property type="entry name" value="DHP_synth_dom"/>
</dbReference>